<dbReference type="InterPro" id="IPR010982">
    <property type="entry name" value="Lambda_DNA-bd_dom_sf"/>
</dbReference>
<dbReference type="RefSeq" id="WP_344043368.1">
    <property type="nucleotide sequence ID" value="NZ_BAAAKE010000044.1"/>
</dbReference>
<protein>
    <submittedName>
        <fullName evidence="2">Helix-turn-helix domain-containing protein</fullName>
    </submittedName>
</protein>
<evidence type="ECO:0000313" key="2">
    <source>
        <dbReference type="EMBL" id="MFC5058366.1"/>
    </source>
</evidence>
<organism evidence="2 3">
    <name type="scientific">Saccharothrix xinjiangensis</name>
    <dbReference type="NCBI Taxonomy" id="204798"/>
    <lineage>
        <taxon>Bacteria</taxon>
        <taxon>Bacillati</taxon>
        <taxon>Actinomycetota</taxon>
        <taxon>Actinomycetes</taxon>
        <taxon>Pseudonocardiales</taxon>
        <taxon>Pseudonocardiaceae</taxon>
        <taxon>Saccharothrix</taxon>
    </lineage>
</organism>
<gene>
    <name evidence="2" type="ORF">ACFPFM_32035</name>
</gene>
<comment type="caution">
    <text evidence="2">The sequence shown here is derived from an EMBL/GenBank/DDBJ whole genome shotgun (WGS) entry which is preliminary data.</text>
</comment>
<dbReference type="InterPro" id="IPR043917">
    <property type="entry name" value="DUF5753"/>
</dbReference>
<name>A0ABV9Y719_9PSEU</name>
<dbReference type="Pfam" id="PF13560">
    <property type="entry name" value="HTH_31"/>
    <property type="match status" value="1"/>
</dbReference>
<dbReference type="Gene3D" id="1.10.260.40">
    <property type="entry name" value="lambda repressor-like DNA-binding domains"/>
    <property type="match status" value="1"/>
</dbReference>
<keyword evidence="3" id="KW-1185">Reference proteome</keyword>
<reference evidence="3" key="1">
    <citation type="journal article" date="2019" name="Int. J. Syst. Evol. Microbiol.">
        <title>The Global Catalogue of Microorganisms (GCM) 10K type strain sequencing project: providing services to taxonomists for standard genome sequencing and annotation.</title>
        <authorList>
            <consortium name="The Broad Institute Genomics Platform"/>
            <consortium name="The Broad Institute Genome Sequencing Center for Infectious Disease"/>
            <person name="Wu L."/>
            <person name="Ma J."/>
        </authorList>
    </citation>
    <scope>NUCLEOTIDE SEQUENCE [LARGE SCALE GENOMIC DNA]</scope>
    <source>
        <strain evidence="3">KCTC 12848</strain>
    </source>
</reference>
<dbReference type="Pfam" id="PF19054">
    <property type="entry name" value="DUF5753"/>
    <property type="match status" value="1"/>
</dbReference>
<accession>A0ABV9Y719</accession>
<sequence>MSTKEAAVEVGDARISDAFSRELGATLRQIRKDSEVRFGDLTEVLGWSPGKLSKLERGTRGTGDRDIFLLLGHLKADKYQCARVEEILATADRGGFVRRHRRGGVAPCLLVHEQTAQVVTVYEPFTVPATTQTWEYAFGLTGSEELAALRAERAGQARARATSSLRQRWVYYLHELALRTVVGGPEVMRDQLLDLVLLSNTYNTVVRIVPLAVPVDDDLQRPGAFMGMGSGAKPVVVVEGDTATAFHDDTTVLDAFHAKMRKLDKVALNADGSRAVLAHWADAYDRLPHRDAVEPQW</sequence>
<dbReference type="Proteomes" id="UP001595833">
    <property type="component" value="Unassembled WGS sequence"/>
</dbReference>
<dbReference type="SUPFAM" id="SSF47413">
    <property type="entry name" value="lambda repressor-like DNA-binding domains"/>
    <property type="match status" value="1"/>
</dbReference>
<evidence type="ECO:0000313" key="3">
    <source>
        <dbReference type="Proteomes" id="UP001595833"/>
    </source>
</evidence>
<proteinExistence type="predicted"/>
<evidence type="ECO:0000259" key="1">
    <source>
        <dbReference type="Pfam" id="PF19054"/>
    </source>
</evidence>
<dbReference type="EMBL" id="JBHSJB010000031">
    <property type="protein sequence ID" value="MFC5058366.1"/>
    <property type="molecule type" value="Genomic_DNA"/>
</dbReference>
<feature type="domain" description="DUF5753" evidence="1">
    <location>
        <begin position="109"/>
        <end position="278"/>
    </location>
</feature>